<dbReference type="AlphaFoldDB" id="A0A6A6WTF5"/>
<organism evidence="1 2">
    <name type="scientific">Melanomma pulvis-pyrius CBS 109.77</name>
    <dbReference type="NCBI Taxonomy" id="1314802"/>
    <lineage>
        <taxon>Eukaryota</taxon>
        <taxon>Fungi</taxon>
        <taxon>Dikarya</taxon>
        <taxon>Ascomycota</taxon>
        <taxon>Pezizomycotina</taxon>
        <taxon>Dothideomycetes</taxon>
        <taxon>Pleosporomycetidae</taxon>
        <taxon>Pleosporales</taxon>
        <taxon>Melanommataceae</taxon>
        <taxon>Melanomma</taxon>
    </lineage>
</organism>
<name>A0A6A6WTF5_9PLEO</name>
<dbReference type="Proteomes" id="UP000799757">
    <property type="component" value="Unassembled WGS sequence"/>
</dbReference>
<evidence type="ECO:0000313" key="2">
    <source>
        <dbReference type="Proteomes" id="UP000799757"/>
    </source>
</evidence>
<keyword evidence="2" id="KW-1185">Reference proteome</keyword>
<sequence>PAAPPAGFVAIEPSSFKVALAASKGVGLTLSKIDYVFDPASAATAGVDLTQAKVGKLCADVGAFVIEETLGEVEFEAEENEVTLNLNKAVTAEGEWG</sequence>
<reference evidence="1" key="1">
    <citation type="journal article" date="2020" name="Stud. Mycol.">
        <title>101 Dothideomycetes genomes: a test case for predicting lifestyles and emergence of pathogens.</title>
        <authorList>
            <person name="Haridas S."/>
            <person name="Albert R."/>
            <person name="Binder M."/>
            <person name="Bloem J."/>
            <person name="Labutti K."/>
            <person name="Salamov A."/>
            <person name="Andreopoulos B."/>
            <person name="Baker S."/>
            <person name="Barry K."/>
            <person name="Bills G."/>
            <person name="Bluhm B."/>
            <person name="Cannon C."/>
            <person name="Castanera R."/>
            <person name="Culley D."/>
            <person name="Daum C."/>
            <person name="Ezra D."/>
            <person name="Gonzalez J."/>
            <person name="Henrissat B."/>
            <person name="Kuo A."/>
            <person name="Liang C."/>
            <person name="Lipzen A."/>
            <person name="Lutzoni F."/>
            <person name="Magnuson J."/>
            <person name="Mondo S."/>
            <person name="Nolan M."/>
            <person name="Ohm R."/>
            <person name="Pangilinan J."/>
            <person name="Park H.-J."/>
            <person name="Ramirez L."/>
            <person name="Alfaro M."/>
            <person name="Sun H."/>
            <person name="Tritt A."/>
            <person name="Yoshinaga Y."/>
            <person name="Zwiers L.-H."/>
            <person name="Turgeon B."/>
            <person name="Goodwin S."/>
            <person name="Spatafora J."/>
            <person name="Crous P."/>
            <person name="Grigoriev I."/>
        </authorList>
    </citation>
    <scope>NUCLEOTIDE SEQUENCE</scope>
    <source>
        <strain evidence="1">CBS 109.77</strain>
    </source>
</reference>
<dbReference type="OrthoDB" id="3014608at2759"/>
<accession>A0A6A6WTF5</accession>
<protein>
    <submittedName>
        <fullName evidence="1">Uncharacterized protein</fullName>
    </submittedName>
</protein>
<proteinExistence type="predicted"/>
<dbReference type="EMBL" id="MU002355">
    <property type="protein sequence ID" value="KAF2787151.1"/>
    <property type="molecule type" value="Genomic_DNA"/>
</dbReference>
<gene>
    <name evidence="1" type="ORF">K505DRAFT_258367</name>
</gene>
<evidence type="ECO:0000313" key="1">
    <source>
        <dbReference type="EMBL" id="KAF2787151.1"/>
    </source>
</evidence>
<feature type="non-terminal residue" evidence="1">
    <location>
        <position position="1"/>
    </location>
</feature>